<evidence type="ECO:0000256" key="2">
    <source>
        <dbReference type="ARBA" id="ARBA00023180"/>
    </source>
</evidence>
<dbReference type="InterPro" id="IPR013106">
    <property type="entry name" value="Ig_V-set"/>
</dbReference>
<dbReference type="RefSeq" id="XP_028386189.1">
    <property type="nucleotide sequence ID" value="XM_028530388.2"/>
</dbReference>
<dbReference type="GO" id="GO:0005886">
    <property type="term" value="C:plasma membrane"/>
    <property type="evidence" value="ECO:0007669"/>
    <property type="project" value="TreeGrafter"/>
</dbReference>
<evidence type="ECO:0000259" key="6">
    <source>
        <dbReference type="PROSITE" id="PS50835"/>
    </source>
</evidence>
<dbReference type="SMART" id="SM00408">
    <property type="entry name" value="IGc2"/>
    <property type="match status" value="2"/>
</dbReference>
<keyword evidence="1 5" id="KW-0732">Signal</keyword>
<dbReference type="SUPFAM" id="SSF48726">
    <property type="entry name" value="Immunoglobulin"/>
    <property type="match status" value="2"/>
</dbReference>
<feature type="domain" description="Ig-like" evidence="6">
    <location>
        <begin position="145"/>
        <end position="228"/>
    </location>
</feature>
<dbReference type="KEGG" id="pdic:114511628"/>
<dbReference type="GO" id="GO:1990782">
    <property type="term" value="F:protein tyrosine kinase binding"/>
    <property type="evidence" value="ECO:0007669"/>
    <property type="project" value="TreeGrafter"/>
</dbReference>
<dbReference type="PANTHER" id="PTHR44427">
    <property type="entry name" value="CARCINOEMBRYONIC ANTIGEN-RELATED CELL ADHESION MOLECULE 19"/>
    <property type="match status" value="1"/>
</dbReference>
<dbReference type="InterPro" id="IPR050831">
    <property type="entry name" value="CEA_cell_adhesion"/>
</dbReference>
<dbReference type="Pfam" id="PF07686">
    <property type="entry name" value="V-set"/>
    <property type="match status" value="1"/>
</dbReference>
<evidence type="ECO:0000313" key="7">
    <source>
        <dbReference type="Proteomes" id="UP000504628"/>
    </source>
</evidence>
<dbReference type="Gene3D" id="2.60.40.10">
    <property type="entry name" value="Immunoglobulins"/>
    <property type="match status" value="2"/>
</dbReference>
<evidence type="ECO:0000256" key="4">
    <source>
        <dbReference type="ARBA" id="ARBA00038222"/>
    </source>
</evidence>
<comment type="similarity">
    <text evidence="4">Belongs to the immunoglobulin superfamily. CEA family.</text>
</comment>
<dbReference type="PANTHER" id="PTHR44427:SF1">
    <property type="entry name" value="CARCINOEMBRYONIC ANTIGEN-RELATED CELL ADHESION MOLECULE 1"/>
    <property type="match status" value="1"/>
</dbReference>
<dbReference type="PROSITE" id="PS50835">
    <property type="entry name" value="IG_LIKE"/>
    <property type="match status" value="1"/>
</dbReference>
<dbReference type="InterPro" id="IPR007110">
    <property type="entry name" value="Ig-like_dom"/>
</dbReference>
<gene>
    <name evidence="8" type="primary">LOC114511628</name>
</gene>
<accession>A0A6J2N2W5</accession>
<evidence type="ECO:0000256" key="3">
    <source>
        <dbReference type="ARBA" id="ARBA00023319"/>
    </source>
</evidence>
<keyword evidence="7" id="KW-1185">Reference proteome</keyword>
<feature type="chain" id="PRO_5026971375" evidence="5">
    <location>
        <begin position="35"/>
        <end position="232"/>
    </location>
</feature>
<reference evidence="8" key="1">
    <citation type="submission" date="2025-08" db="UniProtKB">
        <authorList>
            <consortium name="RefSeq"/>
        </authorList>
    </citation>
    <scope>IDENTIFICATION</scope>
    <source>
        <tissue evidence="8">Muscle</tissue>
    </source>
</reference>
<dbReference type="InterPro" id="IPR036179">
    <property type="entry name" value="Ig-like_dom_sf"/>
</dbReference>
<dbReference type="InterPro" id="IPR003599">
    <property type="entry name" value="Ig_sub"/>
</dbReference>
<dbReference type="GO" id="GO:0002682">
    <property type="term" value="P:regulation of immune system process"/>
    <property type="evidence" value="ECO:0007669"/>
    <property type="project" value="TreeGrafter"/>
</dbReference>
<dbReference type="AlphaFoldDB" id="A0A6J2N2W5"/>
<name>A0A6J2N2W5_9CHIR</name>
<dbReference type="OrthoDB" id="6353782at2759"/>
<dbReference type="InParanoid" id="A0A6J2N2W5"/>
<dbReference type="Proteomes" id="UP000504628">
    <property type="component" value="Chromosome 12"/>
</dbReference>
<feature type="signal peptide" evidence="5">
    <location>
        <begin position="1"/>
        <end position="34"/>
    </location>
</feature>
<dbReference type="GeneID" id="114511628"/>
<evidence type="ECO:0000256" key="1">
    <source>
        <dbReference type="ARBA" id="ARBA00022729"/>
    </source>
</evidence>
<dbReference type="InterPro" id="IPR013783">
    <property type="entry name" value="Ig-like_fold"/>
</dbReference>
<dbReference type="Pfam" id="PF13927">
    <property type="entry name" value="Ig_3"/>
    <property type="match status" value="1"/>
</dbReference>
<evidence type="ECO:0000256" key="5">
    <source>
        <dbReference type="SAM" id="SignalP"/>
    </source>
</evidence>
<evidence type="ECO:0000313" key="8">
    <source>
        <dbReference type="RefSeq" id="XP_028386189.1"/>
    </source>
</evidence>
<dbReference type="InterPro" id="IPR003598">
    <property type="entry name" value="Ig_sub2"/>
</dbReference>
<proteinExistence type="inferred from homology"/>
<protein>
    <submittedName>
        <fullName evidence="8">Carcinoembryonic antigen-related cell adhesion molecule 21-like</fullName>
    </submittedName>
</protein>
<organism evidence="7 8">
    <name type="scientific">Phyllostomus discolor</name>
    <name type="common">pale spear-nosed bat</name>
    <dbReference type="NCBI Taxonomy" id="89673"/>
    <lineage>
        <taxon>Eukaryota</taxon>
        <taxon>Metazoa</taxon>
        <taxon>Chordata</taxon>
        <taxon>Craniata</taxon>
        <taxon>Vertebrata</taxon>
        <taxon>Euteleostomi</taxon>
        <taxon>Mammalia</taxon>
        <taxon>Eutheria</taxon>
        <taxon>Laurasiatheria</taxon>
        <taxon>Chiroptera</taxon>
        <taxon>Yangochiroptera</taxon>
        <taxon>Phyllostomidae</taxon>
        <taxon>Phyllostominae</taxon>
        <taxon>Phyllostomus</taxon>
    </lineage>
</organism>
<keyword evidence="2" id="KW-0325">Glycoprotein</keyword>
<keyword evidence="3" id="KW-0393">Immunoglobulin domain</keyword>
<dbReference type="SMART" id="SM00409">
    <property type="entry name" value="IG"/>
    <property type="match status" value="2"/>
</dbReference>
<dbReference type="GO" id="GO:0007165">
    <property type="term" value="P:signal transduction"/>
    <property type="evidence" value="ECO:0007669"/>
    <property type="project" value="TreeGrafter"/>
</dbReference>
<dbReference type="GO" id="GO:0009986">
    <property type="term" value="C:cell surface"/>
    <property type="evidence" value="ECO:0007669"/>
    <property type="project" value="TreeGrafter"/>
</dbReference>
<dbReference type="FunFam" id="2.60.40.10:FF:000244">
    <property type="entry name" value="carcinoembryonic antigen-related cell adhesion molecule 16"/>
    <property type="match status" value="1"/>
</dbReference>
<sequence length="232" mass="25977">MGSPSVSTHRGLVHWQGLLLVVSLLNFWCLPATAQFAIVSTNVAEGKDVLLRLRNTPPDVISFLWYRGEGAKSNRKIASVSVPLRAFAKGPLYTGREIIYTQGPVLLKEVTMEDAGIYTVVAHLRNSKKEIGFGWLNVYQPVRRPTLQANSTTVTENKDSVVLTCNTNAVSTEWLFYGMNLQLSERKKLSEDRRSLTIDPVKREDAGYYQCEASNPISSAESWPLELHVQHE</sequence>